<dbReference type="KEGG" id="mrr:Moror_4974"/>
<dbReference type="Proteomes" id="UP000017559">
    <property type="component" value="Unassembled WGS sequence"/>
</dbReference>
<dbReference type="AlphaFoldDB" id="V2X0U4"/>
<evidence type="ECO:0000313" key="1">
    <source>
        <dbReference type="EMBL" id="ESK86401.1"/>
    </source>
</evidence>
<name>V2X0U4_MONRO</name>
<protein>
    <submittedName>
        <fullName evidence="1">Uncharacterized protein</fullName>
    </submittedName>
</protein>
<gene>
    <name evidence="1" type="ORF">Moror_4974</name>
</gene>
<accession>V2X0U4</accession>
<organism evidence="1 2">
    <name type="scientific">Moniliophthora roreri (strain MCA 2997)</name>
    <name type="common">Cocoa frosty pod rot fungus</name>
    <name type="synonym">Crinipellis roreri</name>
    <dbReference type="NCBI Taxonomy" id="1381753"/>
    <lineage>
        <taxon>Eukaryota</taxon>
        <taxon>Fungi</taxon>
        <taxon>Dikarya</taxon>
        <taxon>Basidiomycota</taxon>
        <taxon>Agaricomycotina</taxon>
        <taxon>Agaricomycetes</taxon>
        <taxon>Agaricomycetidae</taxon>
        <taxon>Agaricales</taxon>
        <taxon>Marasmiineae</taxon>
        <taxon>Marasmiaceae</taxon>
        <taxon>Moniliophthora</taxon>
    </lineage>
</organism>
<reference evidence="1 2" key="1">
    <citation type="journal article" date="2014" name="BMC Genomics">
        <title>Genome and secretome analysis of the hemibiotrophic fungal pathogen, Moniliophthora roreri, which causes frosty pod rot disease of cacao: mechanisms of the biotrophic and necrotrophic phases.</title>
        <authorList>
            <person name="Meinhardt L.W."/>
            <person name="Costa G.G.L."/>
            <person name="Thomazella D.P.T."/>
            <person name="Teixeira P.J.P.L."/>
            <person name="Carazzolle M.F."/>
            <person name="Schuster S.C."/>
            <person name="Carlson J.E."/>
            <person name="Guiltinan M.J."/>
            <person name="Mieczkowski P."/>
            <person name="Farmer A."/>
            <person name="Ramaraj T."/>
            <person name="Crozier J."/>
            <person name="Davis R.E."/>
            <person name="Shao J."/>
            <person name="Melnick R.L."/>
            <person name="Pereira G.A.G."/>
            <person name="Bailey B.A."/>
        </authorList>
    </citation>
    <scope>NUCLEOTIDE SEQUENCE [LARGE SCALE GENOMIC DNA]</scope>
    <source>
        <strain evidence="1 2">MCA 2997</strain>
    </source>
</reference>
<keyword evidence="2" id="KW-1185">Reference proteome</keyword>
<dbReference type="EMBL" id="AWSO01000935">
    <property type="protein sequence ID" value="ESK86401.1"/>
    <property type="molecule type" value="Genomic_DNA"/>
</dbReference>
<sequence length="96" mass="11035">MERQAQLITMPWRRRETKLGRSCLSMQSTTPSQQMRLVCLDFALLTVVWQQNKCLARKQRTQKLTSLFFSLATEMVARSSSLYTLAGLQGQSVSNY</sequence>
<dbReference type="HOGENOM" id="CLU_2360214_0_0_1"/>
<comment type="caution">
    <text evidence="1">The sequence shown here is derived from an EMBL/GenBank/DDBJ whole genome shotgun (WGS) entry which is preliminary data.</text>
</comment>
<evidence type="ECO:0000313" key="2">
    <source>
        <dbReference type="Proteomes" id="UP000017559"/>
    </source>
</evidence>
<proteinExistence type="predicted"/>